<dbReference type="GO" id="GO:0016746">
    <property type="term" value="F:acyltransferase activity"/>
    <property type="evidence" value="ECO:0007669"/>
    <property type="project" value="UniProtKB-KW"/>
</dbReference>
<dbReference type="SUPFAM" id="SSF55729">
    <property type="entry name" value="Acyl-CoA N-acyltransferases (Nat)"/>
    <property type="match status" value="1"/>
</dbReference>
<dbReference type="PROSITE" id="PS51186">
    <property type="entry name" value="GNAT"/>
    <property type="match status" value="1"/>
</dbReference>
<dbReference type="InterPro" id="IPR000182">
    <property type="entry name" value="GNAT_dom"/>
</dbReference>
<evidence type="ECO:0000313" key="4">
    <source>
        <dbReference type="EMBL" id="MDY0873528.1"/>
    </source>
</evidence>
<protein>
    <submittedName>
        <fullName evidence="4">GNAT family N-acetyltransferase</fullName>
        <ecNumber evidence="4">2.3.1.-</ecNumber>
    </submittedName>
</protein>
<dbReference type="InterPro" id="IPR016181">
    <property type="entry name" value="Acyl_CoA_acyltransferase"/>
</dbReference>
<gene>
    <name evidence="4" type="ORF">SMD31_16430</name>
</gene>
<organism evidence="4 5">
    <name type="scientific">Dongia rigui</name>
    <dbReference type="NCBI Taxonomy" id="940149"/>
    <lineage>
        <taxon>Bacteria</taxon>
        <taxon>Pseudomonadati</taxon>
        <taxon>Pseudomonadota</taxon>
        <taxon>Alphaproteobacteria</taxon>
        <taxon>Rhodospirillales</taxon>
        <taxon>Dongiaceae</taxon>
        <taxon>Dongia</taxon>
    </lineage>
</organism>
<feature type="domain" description="N-acetyltransferase" evidence="3">
    <location>
        <begin position="5"/>
        <end position="157"/>
    </location>
</feature>
<dbReference type="RefSeq" id="WP_320502002.1">
    <property type="nucleotide sequence ID" value="NZ_JAXCLX010000003.1"/>
</dbReference>
<dbReference type="Proteomes" id="UP001271769">
    <property type="component" value="Unassembled WGS sequence"/>
</dbReference>
<dbReference type="Pfam" id="PF00583">
    <property type="entry name" value="Acetyltransf_1"/>
    <property type="match status" value="1"/>
</dbReference>
<dbReference type="InterPro" id="IPR050832">
    <property type="entry name" value="Bact_Acetyltransf"/>
</dbReference>
<proteinExistence type="predicted"/>
<reference evidence="4 5" key="1">
    <citation type="journal article" date="2013" name="Antonie Van Leeuwenhoek">
        <title>Dongia rigui sp. nov., isolated from freshwater of a large wetland in Korea.</title>
        <authorList>
            <person name="Baik K.S."/>
            <person name="Hwang Y.M."/>
            <person name="Choi J.S."/>
            <person name="Kwon J."/>
            <person name="Seong C.N."/>
        </authorList>
    </citation>
    <scope>NUCLEOTIDE SEQUENCE [LARGE SCALE GENOMIC DNA]</scope>
    <source>
        <strain evidence="4 5">04SU4-P</strain>
    </source>
</reference>
<accession>A0ABU5E3P5</accession>
<dbReference type="PANTHER" id="PTHR43877:SF1">
    <property type="entry name" value="ACETYLTRANSFERASE"/>
    <property type="match status" value="1"/>
</dbReference>
<dbReference type="PANTHER" id="PTHR43877">
    <property type="entry name" value="AMINOALKYLPHOSPHONATE N-ACETYLTRANSFERASE-RELATED-RELATED"/>
    <property type="match status" value="1"/>
</dbReference>
<sequence>MTHGAILRPARCDECAALDDICFRSKAHWGYDAGFMASVRDQIRVDPAAILAGRVWVTTDSGDRPCGVVQVDPLDETVADLTLLFIDPDFMRRGLGRALYAKALDLAASLGAHHLVIDADPQAAAFYASMGALRTGAEPTGYQGRLLPKFRVALKRPPMPQPITR</sequence>
<comment type="caution">
    <text evidence="4">The sequence shown here is derived from an EMBL/GenBank/DDBJ whole genome shotgun (WGS) entry which is preliminary data.</text>
</comment>
<name>A0ABU5E3P5_9PROT</name>
<evidence type="ECO:0000256" key="2">
    <source>
        <dbReference type="ARBA" id="ARBA00023315"/>
    </source>
</evidence>
<dbReference type="EMBL" id="JAXCLX010000003">
    <property type="protein sequence ID" value="MDY0873528.1"/>
    <property type="molecule type" value="Genomic_DNA"/>
</dbReference>
<keyword evidence="5" id="KW-1185">Reference proteome</keyword>
<dbReference type="Gene3D" id="3.40.630.30">
    <property type="match status" value="1"/>
</dbReference>
<keyword evidence="2 4" id="KW-0012">Acyltransferase</keyword>
<evidence type="ECO:0000313" key="5">
    <source>
        <dbReference type="Proteomes" id="UP001271769"/>
    </source>
</evidence>
<dbReference type="EC" id="2.3.1.-" evidence="4"/>
<evidence type="ECO:0000256" key="1">
    <source>
        <dbReference type="ARBA" id="ARBA00022679"/>
    </source>
</evidence>
<evidence type="ECO:0000259" key="3">
    <source>
        <dbReference type="PROSITE" id="PS51186"/>
    </source>
</evidence>
<keyword evidence="1 4" id="KW-0808">Transferase</keyword>
<dbReference type="CDD" id="cd04301">
    <property type="entry name" value="NAT_SF"/>
    <property type="match status" value="1"/>
</dbReference>